<comment type="subcellular location">
    <subcellularLocation>
        <location evidence="1">Cell membrane</location>
        <topology evidence="1">Multi-pass membrane protein</topology>
    </subcellularLocation>
</comment>
<evidence type="ECO:0000313" key="9">
    <source>
        <dbReference type="EMBL" id="SBV91386.1"/>
    </source>
</evidence>
<evidence type="ECO:0000256" key="6">
    <source>
        <dbReference type="ARBA" id="ARBA00023136"/>
    </source>
</evidence>
<protein>
    <submittedName>
        <fullName evidence="9">Permease protein of ABC transporter</fullName>
    </submittedName>
</protein>
<evidence type="ECO:0000256" key="4">
    <source>
        <dbReference type="ARBA" id="ARBA00022692"/>
    </source>
</evidence>
<organism evidence="9">
    <name type="scientific">uncultured Alphaproteobacteria bacterium</name>
    <dbReference type="NCBI Taxonomy" id="91750"/>
    <lineage>
        <taxon>Bacteria</taxon>
        <taxon>Pseudomonadati</taxon>
        <taxon>Pseudomonadota</taxon>
        <taxon>Alphaproteobacteria</taxon>
        <taxon>environmental samples</taxon>
    </lineage>
</organism>
<evidence type="ECO:0000256" key="3">
    <source>
        <dbReference type="ARBA" id="ARBA00022475"/>
    </source>
</evidence>
<reference evidence="9" key="1">
    <citation type="submission" date="2016-04" db="EMBL/GenBank/DDBJ databases">
        <authorList>
            <person name="Evans L.H."/>
            <person name="Alamgir A."/>
            <person name="Owens N."/>
            <person name="Weber N.D."/>
            <person name="Virtaneva K."/>
            <person name="Barbian K."/>
            <person name="Babar A."/>
            <person name="Rosenke K."/>
        </authorList>
    </citation>
    <scope>NUCLEOTIDE SEQUENCE</scope>
    <source>
        <strain evidence="9">86</strain>
    </source>
</reference>
<evidence type="ECO:0000259" key="8">
    <source>
        <dbReference type="Pfam" id="PF02687"/>
    </source>
</evidence>
<feature type="transmembrane region" description="Helical" evidence="7">
    <location>
        <begin position="272"/>
        <end position="298"/>
    </location>
</feature>
<sequence>MKRRGAVQAARLALADFRFDARVSACLVLALAAVMTPLLVLFGLKYGMVSTLQQRLLADPTNREIVVVGSQRLAPEWFESLRQSRDVSFLAPRSRSLSATLDARGPEGAAYPGLEMVPSAAGDPLLPSGAKPPTGNAVWLTATAAQRLGARPGDTVTAQVARTLNGETQAARFPLTVAGVIPESAFGRAAAFVAVELLLVTEDFRDGYAAPGIGYAAGTPRPASPPRAFAGLRLYAVDLDGVAPLAERLRSQGMEVRTRAAEIENVKAIDRVLSLIVLVIAAIGATGFLLSLGASLWANVERKRRDLALMRLIGFSPGAAALFPAVQAVLVAVLGAALSGVVYLGVSALFDLALGANLGANEFVTRMPALHFAAACAATLVAALAAASFAGRRAATVDPAESLRDV</sequence>
<dbReference type="Pfam" id="PF02687">
    <property type="entry name" value="FtsX"/>
    <property type="match status" value="1"/>
</dbReference>
<keyword evidence="4 7" id="KW-0812">Transmembrane</keyword>
<keyword evidence="3" id="KW-1003">Cell membrane</keyword>
<feature type="domain" description="ABC3 transporter permease C-terminal" evidence="8">
    <location>
        <begin position="279"/>
        <end position="397"/>
    </location>
</feature>
<name>A0A212IW09_9PROT</name>
<dbReference type="InterPro" id="IPR051447">
    <property type="entry name" value="Lipoprotein-release_system"/>
</dbReference>
<dbReference type="InterPro" id="IPR003838">
    <property type="entry name" value="ABC3_permease_C"/>
</dbReference>
<evidence type="ECO:0000256" key="7">
    <source>
        <dbReference type="SAM" id="Phobius"/>
    </source>
</evidence>
<keyword evidence="5 7" id="KW-1133">Transmembrane helix</keyword>
<keyword evidence="6 7" id="KW-0472">Membrane</keyword>
<gene>
    <name evidence="9" type="ORF">KL86APRO_10120</name>
</gene>
<dbReference type="AlphaFoldDB" id="A0A212IW09"/>
<feature type="transmembrane region" description="Helical" evidence="7">
    <location>
        <begin position="370"/>
        <end position="390"/>
    </location>
</feature>
<dbReference type="PANTHER" id="PTHR30489:SF0">
    <property type="entry name" value="LIPOPROTEIN-RELEASING SYSTEM TRANSMEMBRANE PROTEIN LOLE"/>
    <property type="match status" value="1"/>
</dbReference>
<evidence type="ECO:0000256" key="2">
    <source>
        <dbReference type="ARBA" id="ARBA00005236"/>
    </source>
</evidence>
<dbReference type="GO" id="GO:0044874">
    <property type="term" value="P:lipoprotein localization to outer membrane"/>
    <property type="evidence" value="ECO:0007669"/>
    <property type="project" value="TreeGrafter"/>
</dbReference>
<accession>A0A212IW09</accession>
<dbReference type="GO" id="GO:0098797">
    <property type="term" value="C:plasma membrane protein complex"/>
    <property type="evidence" value="ECO:0007669"/>
    <property type="project" value="TreeGrafter"/>
</dbReference>
<evidence type="ECO:0000256" key="1">
    <source>
        <dbReference type="ARBA" id="ARBA00004651"/>
    </source>
</evidence>
<dbReference type="PANTHER" id="PTHR30489">
    <property type="entry name" value="LIPOPROTEIN-RELEASING SYSTEM TRANSMEMBRANE PROTEIN LOLE"/>
    <property type="match status" value="1"/>
</dbReference>
<dbReference type="EMBL" id="FLUO01000001">
    <property type="protein sequence ID" value="SBV91386.1"/>
    <property type="molecule type" value="Genomic_DNA"/>
</dbReference>
<feature type="transmembrane region" description="Helical" evidence="7">
    <location>
        <begin position="319"/>
        <end position="350"/>
    </location>
</feature>
<evidence type="ECO:0000256" key="5">
    <source>
        <dbReference type="ARBA" id="ARBA00022989"/>
    </source>
</evidence>
<comment type="similarity">
    <text evidence="2">Belongs to the ABC-4 integral membrane protein family. LolC/E subfamily.</text>
</comment>
<proteinExistence type="inferred from homology"/>
<feature type="transmembrane region" description="Helical" evidence="7">
    <location>
        <begin position="21"/>
        <end position="44"/>
    </location>
</feature>